<keyword evidence="8" id="KW-1185">Reference proteome</keyword>
<dbReference type="EC" id="3.4.21.-" evidence="7"/>
<accession>A0ABD6D998</accession>
<evidence type="ECO:0000256" key="3">
    <source>
        <dbReference type="ARBA" id="ARBA00022989"/>
    </source>
</evidence>
<gene>
    <name evidence="7" type="ORF">ACFSBW_11850</name>
</gene>
<dbReference type="RefSeq" id="WP_256395965.1">
    <property type="nucleotide sequence ID" value="NZ_JANHDJ010000003.1"/>
</dbReference>
<dbReference type="Gene3D" id="1.20.1540.10">
    <property type="entry name" value="Rhomboid-like"/>
    <property type="match status" value="1"/>
</dbReference>
<reference evidence="7 8" key="1">
    <citation type="journal article" date="2019" name="Int. J. Syst. Evol. Microbiol.">
        <title>The Global Catalogue of Microorganisms (GCM) 10K type strain sequencing project: providing services to taxonomists for standard genome sequencing and annotation.</title>
        <authorList>
            <consortium name="The Broad Institute Genomics Platform"/>
            <consortium name="The Broad Institute Genome Sequencing Center for Infectious Disease"/>
            <person name="Wu L."/>
            <person name="Ma J."/>
        </authorList>
    </citation>
    <scope>NUCLEOTIDE SEQUENCE [LARGE SCALE GENOMIC DNA]</scope>
    <source>
        <strain evidence="7 8">CGMCC 1.10593</strain>
    </source>
</reference>
<feature type="transmembrane region" description="Helical" evidence="6">
    <location>
        <begin position="162"/>
        <end position="194"/>
    </location>
</feature>
<feature type="transmembrane region" description="Helical" evidence="6">
    <location>
        <begin position="239"/>
        <end position="262"/>
    </location>
</feature>
<dbReference type="GO" id="GO:0006508">
    <property type="term" value="P:proteolysis"/>
    <property type="evidence" value="ECO:0007669"/>
    <property type="project" value="UniProtKB-KW"/>
</dbReference>
<keyword evidence="7" id="KW-0378">Hydrolase</keyword>
<feature type="transmembrane region" description="Helical" evidence="6">
    <location>
        <begin position="274"/>
        <end position="295"/>
    </location>
</feature>
<dbReference type="InterPro" id="IPR035952">
    <property type="entry name" value="Rhomboid-like_sf"/>
</dbReference>
<dbReference type="GO" id="GO:0016020">
    <property type="term" value="C:membrane"/>
    <property type="evidence" value="ECO:0007669"/>
    <property type="project" value="UniProtKB-SubCell"/>
</dbReference>
<evidence type="ECO:0000256" key="5">
    <source>
        <dbReference type="SAM" id="MobiDB-lite"/>
    </source>
</evidence>
<feature type="region of interest" description="Disordered" evidence="5">
    <location>
        <begin position="528"/>
        <end position="566"/>
    </location>
</feature>
<comment type="subcellular location">
    <subcellularLocation>
        <location evidence="1">Membrane</location>
        <topology evidence="1">Multi-pass membrane protein</topology>
    </subcellularLocation>
</comment>
<keyword evidence="3 6" id="KW-1133">Transmembrane helix</keyword>
<name>A0ABD6D998_9EURY</name>
<feature type="compositionally biased region" description="Polar residues" evidence="5">
    <location>
        <begin position="528"/>
        <end position="556"/>
    </location>
</feature>
<feature type="transmembrane region" description="Helical" evidence="6">
    <location>
        <begin position="58"/>
        <end position="80"/>
    </location>
</feature>
<protein>
    <submittedName>
        <fullName evidence="7">Rhomboid family intramembrane serine protease</fullName>
        <ecNumber evidence="7">3.4.21.-</ecNumber>
    </submittedName>
</protein>
<comment type="caution">
    <text evidence="7">The sequence shown here is derived from an EMBL/GenBank/DDBJ whole genome shotgun (WGS) entry which is preliminary data.</text>
</comment>
<keyword evidence="4 6" id="KW-0472">Membrane</keyword>
<evidence type="ECO:0000256" key="1">
    <source>
        <dbReference type="ARBA" id="ARBA00004141"/>
    </source>
</evidence>
<dbReference type="AlphaFoldDB" id="A0ABD6D998"/>
<organism evidence="7 8">
    <name type="scientific">Halohasta litorea</name>
    <dbReference type="NCBI Taxonomy" id="869891"/>
    <lineage>
        <taxon>Archaea</taxon>
        <taxon>Methanobacteriati</taxon>
        <taxon>Methanobacteriota</taxon>
        <taxon>Stenosarchaea group</taxon>
        <taxon>Halobacteria</taxon>
        <taxon>Halobacteriales</taxon>
        <taxon>Haloferacaceae</taxon>
        <taxon>Halohasta</taxon>
    </lineage>
</organism>
<dbReference type="Proteomes" id="UP001597052">
    <property type="component" value="Unassembled WGS sequence"/>
</dbReference>
<keyword evidence="2 6" id="KW-0812">Transmembrane</keyword>
<evidence type="ECO:0000256" key="2">
    <source>
        <dbReference type="ARBA" id="ARBA00022692"/>
    </source>
</evidence>
<sequence length="619" mass="64813">MIPRMGGPLLFAESVGSVVAGLPLQRLLLVAAALLAVGTLLVVSRPTARLTDPLTDRFVAGLPWGTLLVSGLLVGIFYLVQDGLSTPTNPVVLPFRAWSYFDPVGMLFAGFTHAHIGHLTGNLLGTLAFGSLAEYWFGHHVDRRVETPLQAVWTHPVARAVVIFPAVTILVGTVGTMVALGPVIGFSTAVFAFAGFALVRYPLATIVVGVGQGVLGRLVDALQTPQQVAVAEATYSTPWWASVAVQGHMIGLLIGVLLGLAVLRLRDESPPPALHVWTGVLLFVVSRSLWAIYWYRGNETYVLYRAVGLALVFVLAAILTVSILARHRPLFPARGGDGGWLAEALGSITGREVGLLLVVGVAALVAGPAIPVNLTTADDAALPGDPIEIEGYEVTYGENVPNGQLSVLPGELAGETTQLNTSGVIVRNTDRHIWSTAVPTGELAANGGSNVRIGGLGWDETVRVDRTSWQAVGGGSAYRVSLAHANTSRPVFASGPATAEPVVAGHSVSINATDEGFELGVAPVETGTTENATDADTASDSQNATETDSENATRPENATDDGSEPIVLTNVPNESVRVDGVDLPAPGESVTVGPIRFVNREDRLFAVHEGTVVRVAAKA</sequence>
<dbReference type="EMBL" id="JBHUDM010000003">
    <property type="protein sequence ID" value="MFD1642566.1"/>
    <property type="molecule type" value="Genomic_DNA"/>
</dbReference>
<evidence type="ECO:0000256" key="6">
    <source>
        <dbReference type="SAM" id="Phobius"/>
    </source>
</evidence>
<evidence type="ECO:0000313" key="7">
    <source>
        <dbReference type="EMBL" id="MFD1642566.1"/>
    </source>
</evidence>
<proteinExistence type="predicted"/>
<dbReference type="SUPFAM" id="SSF144091">
    <property type="entry name" value="Rhomboid-like"/>
    <property type="match status" value="1"/>
</dbReference>
<keyword evidence="7" id="KW-0645">Protease</keyword>
<evidence type="ECO:0000313" key="8">
    <source>
        <dbReference type="Proteomes" id="UP001597052"/>
    </source>
</evidence>
<feature type="transmembrane region" description="Helical" evidence="6">
    <location>
        <begin position="27"/>
        <end position="46"/>
    </location>
</feature>
<dbReference type="GO" id="GO:0008233">
    <property type="term" value="F:peptidase activity"/>
    <property type="evidence" value="ECO:0007669"/>
    <property type="project" value="UniProtKB-KW"/>
</dbReference>
<evidence type="ECO:0000256" key="4">
    <source>
        <dbReference type="ARBA" id="ARBA00023136"/>
    </source>
</evidence>
<feature type="transmembrane region" description="Helical" evidence="6">
    <location>
        <begin position="301"/>
        <end position="325"/>
    </location>
</feature>